<dbReference type="Proteomes" id="UP001497700">
    <property type="component" value="Unassembled WGS sequence"/>
</dbReference>
<dbReference type="EMBL" id="MU393560">
    <property type="protein sequence ID" value="KAI4861161.1"/>
    <property type="molecule type" value="Genomic_DNA"/>
</dbReference>
<protein>
    <submittedName>
        <fullName evidence="1">Uncharacterized protein</fullName>
    </submittedName>
</protein>
<keyword evidence="2" id="KW-1185">Reference proteome</keyword>
<comment type="caution">
    <text evidence="1">The sequence shown here is derived from an EMBL/GenBank/DDBJ whole genome shotgun (WGS) entry which is preliminary data.</text>
</comment>
<sequence>MTVTHIVSFQFKEGSSPSLVKELVDRMFALKDTCLHPKTGKSYIVSASGGRDNSVQGLQNGLTHVFAVGFKDKEDRNYYAQKDPVHLEFVKWSEDVVTQVLAIDYVDGDFGDHKL</sequence>
<organism evidence="1 2">
    <name type="scientific">Hypoxylon rubiginosum</name>
    <dbReference type="NCBI Taxonomy" id="110542"/>
    <lineage>
        <taxon>Eukaryota</taxon>
        <taxon>Fungi</taxon>
        <taxon>Dikarya</taxon>
        <taxon>Ascomycota</taxon>
        <taxon>Pezizomycotina</taxon>
        <taxon>Sordariomycetes</taxon>
        <taxon>Xylariomycetidae</taxon>
        <taxon>Xylariales</taxon>
        <taxon>Hypoxylaceae</taxon>
        <taxon>Hypoxylon</taxon>
    </lineage>
</organism>
<accession>A0ACB9YPW1</accession>
<evidence type="ECO:0000313" key="2">
    <source>
        <dbReference type="Proteomes" id="UP001497700"/>
    </source>
</evidence>
<gene>
    <name evidence="1" type="ORF">F4820DRAFT_79053</name>
</gene>
<reference evidence="1 2" key="1">
    <citation type="journal article" date="2022" name="New Phytol.">
        <title>Ecological generalism drives hyperdiversity of secondary metabolite gene clusters in xylarialean endophytes.</title>
        <authorList>
            <person name="Franco M.E.E."/>
            <person name="Wisecaver J.H."/>
            <person name="Arnold A.E."/>
            <person name="Ju Y.M."/>
            <person name="Slot J.C."/>
            <person name="Ahrendt S."/>
            <person name="Moore L.P."/>
            <person name="Eastman K.E."/>
            <person name="Scott K."/>
            <person name="Konkel Z."/>
            <person name="Mondo S.J."/>
            <person name="Kuo A."/>
            <person name="Hayes R.D."/>
            <person name="Haridas S."/>
            <person name="Andreopoulos B."/>
            <person name="Riley R."/>
            <person name="LaButti K."/>
            <person name="Pangilinan J."/>
            <person name="Lipzen A."/>
            <person name="Amirebrahimi M."/>
            <person name="Yan J."/>
            <person name="Adam C."/>
            <person name="Keymanesh K."/>
            <person name="Ng V."/>
            <person name="Louie K."/>
            <person name="Northen T."/>
            <person name="Drula E."/>
            <person name="Henrissat B."/>
            <person name="Hsieh H.M."/>
            <person name="Youens-Clark K."/>
            <person name="Lutzoni F."/>
            <person name="Miadlikowska J."/>
            <person name="Eastwood D.C."/>
            <person name="Hamelin R.C."/>
            <person name="Grigoriev I.V."/>
            <person name="U'Ren J.M."/>
        </authorList>
    </citation>
    <scope>NUCLEOTIDE SEQUENCE [LARGE SCALE GENOMIC DNA]</scope>
    <source>
        <strain evidence="1 2">CBS 119005</strain>
    </source>
</reference>
<proteinExistence type="predicted"/>
<name>A0ACB9YPW1_9PEZI</name>
<evidence type="ECO:0000313" key="1">
    <source>
        <dbReference type="EMBL" id="KAI4861161.1"/>
    </source>
</evidence>